<feature type="transmembrane region" description="Helical" evidence="11">
    <location>
        <begin position="76"/>
        <end position="95"/>
    </location>
</feature>
<comment type="function">
    <text evidence="9">Part of the binding-protein-dependent transport system for D-xylose. Probably responsible for the translocation of the substrate across the membrane.</text>
</comment>
<dbReference type="PANTHER" id="PTHR32196:SF32">
    <property type="entry name" value="XYLOSE TRANSPORT SYSTEM PERMEASE PROTEIN XYLH"/>
    <property type="match status" value="1"/>
</dbReference>
<feature type="transmembrane region" description="Helical" evidence="11">
    <location>
        <begin position="167"/>
        <end position="190"/>
    </location>
</feature>
<evidence type="ECO:0000256" key="11">
    <source>
        <dbReference type="SAM" id="Phobius"/>
    </source>
</evidence>
<accession>A0A6V8PW88</accession>
<feature type="transmembrane region" description="Helical" evidence="11">
    <location>
        <begin position="101"/>
        <end position="122"/>
    </location>
</feature>
<feature type="transmembrane region" description="Helical" evidence="11">
    <location>
        <begin position="257"/>
        <end position="288"/>
    </location>
</feature>
<evidence type="ECO:0000313" key="13">
    <source>
        <dbReference type="Proteomes" id="UP000561271"/>
    </source>
</evidence>
<evidence type="ECO:0000256" key="8">
    <source>
        <dbReference type="ARBA" id="ARBA00023136"/>
    </source>
</evidence>
<keyword evidence="3" id="KW-1003">Cell membrane</keyword>
<evidence type="ECO:0000256" key="1">
    <source>
        <dbReference type="ARBA" id="ARBA00004651"/>
    </source>
</evidence>
<dbReference type="InterPro" id="IPR001851">
    <property type="entry name" value="ABC_transp_permease"/>
</dbReference>
<evidence type="ECO:0000313" key="12">
    <source>
        <dbReference type="EMBL" id="GFP36805.1"/>
    </source>
</evidence>
<keyword evidence="8 11" id="KW-0472">Membrane</keyword>
<feature type="transmembrane region" description="Helical" evidence="11">
    <location>
        <begin position="21"/>
        <end position="43"/>
    </location>
</feature>
<dbReference type="PANTHER" id="PTHR32196">
    <property type="entry name" value="ABC TRANSPORTER PERMEASE PROTEIN YPHD-RELATED-RELATED"/>
    <property type="match status" value="1"/>
</dbReference>
<name>A0A6V8PW88_9ACTN</name>
<keyword evidence="5" id="KW-0762">Sugar transport</keyword>
<dbReference type="GO" id="GO:0022857">
    <property type="term" value="F:transmembrane transporter activity"/>
    <property type="evidence" value="ECO:0007669"/>
    <property type="project" value="InterPro"/>
</dbReference>
<evidence type="ECO:0000256" key="6">
    <source>
        <dbReference type="ARBA" id="ARBA00022692"/>
    </source>
</evidence>
<feature type="transmembrane region" description="Helical" evidence="11">
    <location>
        <begin position="300"/>
        <end position="320"/>
    </location>
</feature>
<protein>
    <recommendedName>
        <fullName evidence="10">Xylose transport system permease protein XylH</fullName>
    </recommendedName>
</protein>
<dbReference type="AlphaFoldDB" id="A0A6V8PW88"/>
<keyword evidence="4" id="KW-0997">Cell inner membrane</keyword>
<evidence type="ECO:0000256" key="4">
    <source>
        <dbReference type="ARBA" id="ARBA00022519"/>
    </source>
</evidence>
<evidence type="ECO:0000256" key="7">
    <source>
        <dbReference type="ARBA" id="ARBA00022989"/>
    </source>
</evidence>
<reference evidence="12 13" key="1">
    <citation type="journal article" date="2020" name="Front. Microbiol.">
        <title>Single-cell genomics of novel Actinobacteria with the Wood-Ljungdahl pathway discovered in a serpentinizing system.</title>
        <authorList>
            <person name="Merino N."/>
            <person name="Kawai M."/>
            <person name="Boyd E.S."/>
            <person name="Colman D.R."/>
            <person name="McGlynn S.E."/>
            <person name="Nealson K.H."/>
            <person name="Kurokawa K."/>
            <person name="Hongoh Y."/>
        </authorList>
    </citation>
    <scope>NUCLEOTIDE SEQUENCE [LARGE SCALE GENOMIC DNA]</scope>
    <source>
        <strain evidence="12 13">S44</strain>
    </source>
</reference>
<evidence type="ECO:0000256" key="3">
    <source>
        <dbReference type="ARBA" id="ARBA00022475"/>
    </source>
</evidence>
<evidence type="ECO:0000256" key="10">
    <source>
        <dbReference type="ARBA" id="ARBA00035686"/>
    </source>
</evidence>
<dbReference type="GO" id="GO:0005886">
    <property type="term" value="C:plasma membrane"/>
    <property type="evidence" value="ECO:0007669"/>
    <property type="project" value="UniProtKB-SubCell"/>
</dbReference>
<organism evidence="12 13">
    <name type="scientific">Candidatus Hakubella thermalkaliphila</name>
    <dbReference type="NCBI Taxonomy" id="2754717"/>
    <lineage>
        <taxon>Bacteria</taxon>
        <taxon>Bacillati</taxon>
        <taxon>Actinomycetota</taxon>
        <taxon>Actinomycetota incertae sedis</taxon>
        <taxon>Candidatus Hakubellales</taxon>
        <taxon>Candidatus Hakubellaceae</taxon>
        <taxon>Candidatus Hakubella</taxon>
    </lineage>
</organism>
<evidence type="ECO:0000256" key="9">
    <source>
        <dbReference type="ARBA" id="ARBA00035611"/>
    </source>
</evidence>
<sequence>MEVEKYSIGHSFFLRIRTYPAVGVLIAWLVIFGIFSVMGRQFFTLSNLVGIFTIVSELGIMAIGVAFLIISREFDLSVGAVYAASAFIFGLLANTGLPSPLALVITLIFASLIGFVNGMITLRTRIPSFITTLGMMMILRGVLLAITKGVTISYEGDAIVPTILARGIAYGFRPSHFWFIALTLLFIFILNRTRYGNWVFAVGGGREAARSMGVDINKVKLINFTISALLAGLAGCIVISRFLIANPAFGAGSELEVITAVVIGGTLLTGGYGTILGAFLGAFLVGMIRTGLLLSGAPGYWYQAFIGIVLTLQRYLRILVQYVEQFL</sequence>
<dbReference type="EMBL" id="BLSC01000023">
    <property type="protein sequence ID" value="GFP36805.1"/>
    <property type="molecule type" value="Genomic_DNA"/>
</dbReference>
<keyword evidence="2" id="KW-0813">Transport</keyword>
<proteinExistence type="predicted"/>
<evidence type="ECO:0000256" key="2">
    <source>
        <dbReference type="ARBA" id="ARBA00022448"/>
    </source>
</evidence>
<keyword evidence="7 11" id="KW-1133">Transmembrane helix</keyword>
<feature type="transmembrane region" description="Helical" evidence="11">
    <location>
        <begin position="49"/>
        <end position="69"/>
    </location>
</feature>
<keyword evidence="6 11" id="KW-0812">Transmembrane</keyword>
<feature type="transmembrane region" description="Helical" evidence="11">
    <location>
        <begin position="129"/>
        <end position="147"/>
    </location>
</feature>
<dbReference type="Pfam" id="PF02653">
    <property type="entry name" value="BPD_transp_2"/>
    <property type="match status" value="1"/>
</dbReference>
<comment type="caution">
    <text evidence="12">The sequence shown here is derived from an EMBL/GenBank/DDBJ whole genome shotgun (WGS) entry which is preliminary data.</text>
</comment>
<dbReference type="CDD" id="cd06579">
    <property type="entry name" value="TM_PBP1_transp_AraH_like"/>
    <property type="match status" value="1"/>
</dbReference>
<gene>
    <name evidence="12" type="ORF">HKBW3S44_00486</name>
</gene>
<comment type="subcellular location">
    <subcellularLocation>
        <location evidence="1">Cell membrane</location>
        <topology evidence="1">Multi-pass membrane protein</topology>
    </subcellularLocation>
</comment>
<feature type="transmembrane region" description="Helical" evidence="11">
    <location>
        <begin position="221"/>
        <end position="245"/>
    </location>
</feature>
<evidence type="ECO:0000256" key="5">
    <source>
        <dbReference type="ARBA" id="ARBA00022597"/>
    </source>
</evidence>
<dbReference type="Proteomes" id="UP000561271">
    <property type="component" value="Unassembled WGS sequence"/>
</dbReference>